<feature type="region of interest" description="Disordered" evidence="1">
    <location>
        <begin position="63"/>
        <end position="85"/>
    </location>
</feature>
<proteinExistence type="predicted"/>
<feature type="compositionally biased region" description="Basic and acidic residues" evidence="1">
    <location>
        <begin position="443"/>
        <end position="455"/>
    </location>
</feature>
<feature type="region of interest" description="Disordered" evidence="1">
    <location>
        <begin position="394"/>
        <end position="457"/>
    </location>
</feature>
<feature type="region of interest" description="Disordered" evidence="1">
    <location>
        <begin position="552"/>
        <end position="618"/>
    </location>
</feature>
<evidence type="ECO:0000313" key="2">
    <source>
        <dbReference type="EMBL" id="KAJ1370411.1"/>
    </source>
</evidence>
<evidence type="ECO:0000313" key="3">
    <source>
        <dbReference type="Proteomes" id="UP001196413"/>
    </source>
</evidence>
<feature type="compositionally biased region" description="Basic and acidic residues" evidence="1">
    <location>
        <begin position="1"/>
        <end position="12"/>
    </location>
</feature>
<feature type="compositionally biased region" description="Polar residues" evidence="1">
    <location>
        <begin position="552"/>
        <end position="563"/>
    </location>
</feature>
<comment type="caution">
    <text evidence="2">The sequence shown here is derived from an EMBL/GenBank/DDBJ whole genome shotgun (WGS) entry which is preliminary data.</text>
</comment>
<gene>
    <name evidence="2" type="ORF">KIN20_032126</name>
</gene>
<evidence type="ECO:0000256" key="1">
    <source>
        <dbReference type="SAM" id="MobiDB-lite"/>
    </source>
</evidence>
<feature type="region of interest" description="Disordered" evidence="1">
    <location>
        <begin position="124"/>
        <end position="161"/>
    </location>
</feature>
<dbReference type="Proteomes" id="UP001196413">
    <property type="component" value="Unassembled WGS sequence"/>
</dbReference>
<feature type="compositionally biased region" description="Low complexity" evidence="1">
    <location>
        <begin position="22"/>
        <end position="31"/>
    </location>
</feature>
<dbReference type="AlphaFoldDB" id="A0AAD5R6H6"/>
<feature type="compositionally biased region" description="Low complexity" evidence="1">
    <location>
        <begin position="68"/>
        <end position="85"/>
    </location>
</feature>
<organism evidence="2 3">
    <name type="scientific">Parelaphostrongylus tenuis</name>
    <name type="common">Meningeal worm</name>
    <dbReference type="NCBI Taxonomy" id="148309"/>
    <lineage>
        <taxon>Eukaryota</taxon>
        <taxon>Metazoa</taxon>
        <taxon>Ecdysozoa</taxon>
        <taxon>Nematoda</taxon>
        <taxon>Chromadorea</taxon>
        <taxon>Rhabditida</taxon>
        <taxon>Rhabditina</taxon>
        <taxon>Rhabditomorpha</taxon>
        <taxon>Strongyloidea</taxon>
        <taxon>Metastrongylidae</taxon>
        <taxon>Parelaphostrongylus</taxon>
    </lineage>
</organism>
<reference evidence="2" key="1">
    <citation type="submission" date="2021-06" db="EMBL/GenBank/DDBJ databases">
        <title>Parelaphostrongylus tenuis whole genome reference sequence.</title>
        <authorList>
            <person name="Garwood T.J."/>
            <person name="Larsen P.A."/>
            <person name="Fountain-Jones N.M."/>
            <person name="Garbe J.R."/>
            <person name="Macchietto M.G."/>
            <person name="Kania S.A."/>
            <person name="Gerhold R.W."/>
            <person name="Richards J.E."/>
            <person name="Wolf T.M."/>
        </authorList>
    </citation>
    <scope>NUCLEOTIDE SEQUENCE</scope>
    <source>
        <strain evidence="2">MNPRO001-30</strain>
        <tissue evidence="2">Meninges</tissue>
    </source>
</reference>
<feature type="compositionally biased region" description="Polar residues" evidence="1">
    <location>
        <begin position="128"/>
        <end position="152"/>
    </location>
</feature>
<keyword evidence="3" id="KW-1185">Reference proteome</keyword>
<accession>A0AAD5R6H6</accession>
<name>A0AAD5R6H6_PARTN</name>
<feature type="region of interest" description="Disordered" evidence="1">
    <location>
        <begin position="1"/>
        <end position="34"/>
    </location>
</feature>
<feature type="region of interest" description="Disordered" evidence="1">
    <location>
        <begin position="502"/>
        <end position="537"/>
    </location>
</feature>
<sequence length="618" mass="66288">MDTTTERIDADAVPHQQPQKQTSSSRTVSRSEFSQGMTCFESDVHSESPATNVKSKSLLVKGKRVPVSRRSSVVPAAPEFNESSKAVTAAVSSKSSKIPAAHESSNLSKHVEVEEIANVKKQARHISVSKNGANQSRGSFGTTSSSVPTSQDRLLGEGTRSKRRALASTYISPQIDKPAHQYCPAVDVPTQVEGVDVLGADPIHYAISAPSTDIQSQEYSGSVPVKNDEAVTKRRFRKAFQPENKVAFTPRETSQLNVPPVKRSARVHKQVSFAESSAEVTPLVTPAMVPKTHECSSQKLQPLLNDIQSQRSLEVTPVRTDEAAIKKRFRRAVQSEKKTICTPSKTVNTNVSPSEGISRVYKQLSVPNSVNAITPLVTVAEFAEAHECPNQSMRPLSCDNQSPEDSEVTSMGCGSITRKSSRRGVQSGAKTASTPFRTIGADVSHKQVSDSESNAKEVAPLTAIEEVSSECPSQSMEVLLCDIQSPIDSQVTSVGCGSVTRKRSRRGVQSKTERACTPSGTTAADVSHKQVSDSEPNAKVVPLTAIENECPSQSPELLSCDNQSPEDSEVTSMGCGSITRKSSRRGVQSGAKTASTPFRTIGADVSHKQVSDSESNAK</sequence>
<dbReference type="EMBL" id="JAHQIW010006776">
    <property type="protein sequence ID" value="KAJ1370411.1"/>
    <property type="molecule type" value="Genomic_DNA"/>
</dbReference>
<feature type="compositionally biased region" description="Basic and acidic residues" evidence="1">
    <location>
        <begin position="605"/>
        <end position="618"/>
    </location>
</feature>
<protein>
    <submittedName>
        <fullName evidence="2">Uncharacterized protein</fullName>
    </submittedName>
</protein>